<dbReference type="GeneID" id="96263769"/>
<reference evidence="1 2" key="1">
    <citation type="submission" date="2021-02" db="EMBL/GenBank/DDBJ databases">
        <title>Streptomyces spirodelae sp. nov., isolated from duckweed.</title>
        <authorList>
            <person name="Saimee Y."/>
            <person name="Duangmal K."/>
        </authorList>
    </citation>
    <scope>NUCLEOTIDE SEQUENCE [LARGE SCALE GENOMIC DNA]</scope>
    <source>
        <strain evidence="1 2">DSM 42105</strain>
    </source>
</reference>
<organism evidence="1 2">
    <name type="scientific">Streptomyces smyrnaeus</name>
    <dbReference type="NCBI Taxonomy" id="1387713"/>
    <lineage>
        <taxon>Bacteria</taxon>
        <taxon>Bacillati</taxon>
        <taxon>Actinomycetota</taxon>
        <taxon>Actinomycetes</taxon>
        <taxon>Kitasatosporales</taxon>
        <taxon>Streptomycetaceae</taxon>
        <taxon>Streptomyces</taxon>
    </lineage>
</organism>
<evidence type="ECO:0000313" key="2">
    <source>
        <dbReference type="Proteomes" id="UP000721954"/>
    </source>
</evidence>
<accession>A0ABS3Y6X0</accession>
<dbReference type="Proteomes" id="UP000721954">
    <property type="component" value="Unassembled WGS sequence"/>
</dbReference>
<dbReference type="EMBL" id="JAFFZM010000041">
    <property type="protein sequence ID" value="MBO8203390.1"/>
    <property type="molecule type" value="Genomic_DNA"/>
</dbReference>
<proteinExistence type="predicted"/>
<keyword evidence="2" id="KW-1185">Reference proteome</keyword>
<sequence>MARLLIDGDDLVVRPAWWEKIATGHGEIRMPLSDVSRIGEASAWWRPMRGEPQRTSYLPGLSHLGVWRHGEGRDFIAVHPWRPVVVVETRGQAPFARIAISVPDAHAAAELLPADKHQRPWGHTPVRAD</sequence>
<evidence type="ECO:0000313" key="1">
    <source>
        <dbReference type="EMBL" id="MBO8203390.1"/>
    </source>
</evidence>
<name>A0ABS3Y6X0_9ACTN</name>
<protein>
    <submittedName>
        <fullName evidence="1">Uncharacterized protein</fullName>
    </submittedName>
</protein>
<comment type="caution">
    <text evidence="1">The sequence shown here is derived from an EMBL/GenBank/DDBJ whole genome shotgun (WGS) entry which is preliminary data.</text>
</comment>
<gene>
    <name evidence="1" type="ORF">JW613_34675</name>
</gene>
<dbReference type="RefSeq" id="WP_209215157.1">
    <property type="nucleotide sequence ID" value="NZ_JAFFZM010000041.1"/>
</dbReference>